<evidence type="ECO:0000313" key="1">
    <source>
        <dbReference type="EMBL" id="KAI3748488.1"/>
    </source>
</evidence>
<reference evidence="1 2" key="2">
    <citation type="journal article" date="2022" name="Mol. Ecol. Resour.">
        <title>The genomes of chicory, endive, great burdock and yacon provide insights into Asteraceae paleo-polyploidization history and plant inulin production.</title>
        <authorList>
            <person name="Fan W."/>
            <person name="Wang S."/>
            <person name="Wang H."/>
            <person name="Wang A."/>
            <person name="Jiang F."/>
            <person name="Liu H."/>
            <person name="Zhao H."/>
            <person name="Xu D."/>
            <person name="Zhang Y."/>
        </authorList>
    </citation>
    <scope>NUCLEOTIDE SEQUENCE [LARGE SCALE GENOMIC DNA]</scope>
    <source>
        <strain evidence="2">cv. Niubang</strain>
    </source>
</reference>
<dbReference type="EMBL" id="CM042049">
    <property type="protein sequence ID" value="KAI3748488.1"/>
    <property type="molecule type" value="Genomic_DNA"/>
</dbReference>
<comment type="caution">
    <text evidence="1">The sequence shown here is derived from an EMBL/GenBank/DDBJ whole genome shotgun (WGS) entry which is preliminary data.</text>
</comment>
<organism evidence="1 2">
    <name type="scientific">Arctium lappa</name>
    <name type="common">Greater burdock</name>
    <name type="synonym">Lappa major</name>
    <dbReference type="NCBI Taxonomy" id="4217"/>
    <lineage>
        <taxon>Eukaryota</taxon>
        <taxon>Viridiplantae</taxon>
        <taxon>Streptophyta</taxon>
        <taxon>Embryophyta</taxon>
        <taxon>Tracheophyta</taxon>
        <taxon>Spermatophyta</taxon>
        <taxon>Magnoliopsida</taxon>
        <taxon>eudicotyledons</taxon>
        <taxon>Gunneridae</taxon>
        <taxon>Pentapetalae</taxon>
        <taxon>asterids</taxon>
        <taxon>campanulids</taxon>
        <taxon>Asterales</taxon>
        <taxon>Asteraceae</taxon>
        <taxon>Carduoideae</taxon>
        <taxon>Cardueae</taxon>
        <taxon>Arctiinae</taxon>
        <taxon>Arctium</taxon>
    </lineage>
</organism>
<accession>A0ACB9DQA2</accession>
<evidence type="ECO:0000313" key="2">
    <source>
        <dbReference type="Proteomes" id="UP001055879"/>
    </source>
</evidence>
<reference evidence="2" key="1">
    <citation type="journal article" date="2022" name="Mol. Ecol. Resour.">
        <title>The genomes of chicory, endive, great burdock and yacon provide insights into Asteraceae palaeo-polyploidization history and plant inulin production.</title>
        <authorList>
            <person name="Fan W."/>
            <person name="Wang S."/>
            <person name="Wang H."/>
            <person name="Wang A."/>
            <person name="Jiang F."/>
            <person name="Liu H."/>
            <person name="Zhao H."/>
            <person name="Xu D."/>
            <person name="Zhang Y."/>
        </authorList>
    </citation>
    <scope>NUCLEOTIDE SEQUENCE [LARGE SCALE GENOMIC DNA]</scope>
    <source>
        <strain evidence="2">cv. Niubang</strain>
    </source>
</reference>
<gene>
    <name evidence="1" type="ORF">L6452_11586</name>
</gene>
<proteinExistence type="predicted"/>
<sequence>MNATPDAVQPPYTTTTGESQGISDYLFIIVFFVLFLLLLALTIASYIYNRYRSPLPTVSFFGATIYNDADDHRLLTISPGLDDDVLLTFPTFLYSQATVAHKGDTAASGCSICLADYKPADVVRLLPECGHLFHVKCIDTWLKAHPTCPVCRKSPVAEKVPPLLQRS</sequence>
<name>A0ACB9DQA2_ARCLA</name>
<dbReference type="Proteomes" id="UP001055879">
    <property type="component" value="Linkage Group LG03"/>
</dbReference>
<keyword evidence="2" id="KW-1185">Reference proteome</keyword>
<protein>
    <submittedName>
        <fullName evidence="1">Uncharacterized protein</fullName>
    </submittedName>
</protein>